<feature type="compositionally biased region" description="Polar residues" evidence="1">
    <location>
        <begin position="364"/>
        <end position="377"/>
    </location>
</feature>
<dbReference type="RefSeq" id="XP_024674647.1">
    <property type="nucleotide sequence ID" value="XM_024811661.1"/>
</dbReference>
<keyword evidence="3" id="KW-1185">Reference proteome</keyword>
<protein>
    <submittedName>
        <fullName evidence="2">Uncharacterized protein</fullName>
    </submittedName>
</protein>
<feature type="region of interest" description="Disordered" evidence="1">
    <location>
        <begin position="689"/>
        <end position="725"/>
    </location>
</feature>
<evidence type="ECO:0000313" key="2">
    <source>
        <dbReference type="EMBL" id="PLB40635.1"/>
    </source>
</evidence>
<reference evidence="2 3" key="1">
    <citation type="submission" date="2017-12" db="EMBL/GenBank/DDBJ databases">
        <authorList>
            <consortium name="DOE Joint Genome Institute"/>
            <person name="Haridas S."/>
            <person name="Kjaerbolling I."/>
            <person name="Vesth T.C."/>
            <person name="Frisvad J.C."/>
            <person name="Nybo J.L."/>
            <person name="Theobald S."/>
            <person name="Kuo A."/>
            <person name="Bowyer P."/>
            <person name="Matsuda Y."/>
            <person name="Mondo S."/>
            <person name="Lyhne E.K."/>
            <person name="Kogle M.E."/>
            <person name="Clum A."/>
            <person name="Lipzen A."/>
            <person name="Salamov A."/>
            <person name="Ngan C.Y."/>
            <person name="Daum C."/>
            <person name="Chiniquy J."/>
            <person name="Barry K."/>
            <person name="LaButti K."/>
            <person name="Simmons B.A."/>
            <person name="Magnuson J.K."/>
            <person name="Mortensen U.H."/>
            <person name="Larsen T.O."/>
            <person name="Grigoriev I.V."/>
            <person name="Baker S.E."/>
            <person name="Andersen M.R."/>
            <person name="Nordberg H.P."/>
            <person name="Cantor M.N."/>
            <person name="Hua S.X."/>
        </authorList>
    </citation>
    <scope>NUCLEOTIDE SEQUENCE [LARGE SCALE GENOMIC DNA]</scope>
    <source>
        <strain evidence="2 3">CBS 102.13</strain>
    </source>
</reference>
<feature type="compositionally biased region" description="Polar residues" evidence="1">
    <location>
        <begin position="591"/>
        <end position="608"/>
    </location>
</feature>
<sequence length="725" mass="80475">MVALKRFFHADKGISICSTGERDVGPESPLACNQFQPLAYKTPQPMEARSDFQQIEKQFEVLHDQFQTRPMSPTRLPTASSRSSTRPTERTPRHVDLLDALFSSHRYQMQPTRNMSPITPYNEDIAERNMTRFLQKPPRKKNLYSRLLSVLHQEDASDRNLTKGRHHTSPLSRSKSSQTQSRNLQTSYSGHLATETNSRRRSRTREGQTTNQDTQSIYLNVPVSEQRANARDAGVGRPPLRPQKSAPNLSAPDTASVQNPQPSSGAGLLGVPAPYKRGSTWSIMPFPDSPTLPIETRRGASMKQSKPTRETSSNSDSSPEPQVRSRNRAPSFSTRPGVKKNVRDLSIDTELASQKKSVTKITHRSIQPPTPSSLETKQNPSIAEIMNSPLLASTPTPISALPSANQKVAEIMDMFKQAYTSTHAITPHPTFETLQDAIVREINSHEAFRRVPVPEPGPPFTPSPYQDSFDRSFSSGGSSQSSMDRAHSLKDSQLSKLIQKSSFKRHRRGSELHQSISTSVPSLMSRRTSESSGRRRHTDAPPPSPGFFDTLDPSHQGISAKQSEEQITYMDLLHRTQKPPTGTRSRKASGASRNLGQAQQPIGSMSNGMSETLHKTPSVFYMRAQTSPSLNSNRPRFPADDSDDEEVIQLPSIESPQLQIHGVDENNVVFVAENTTPRTAYKLMNWPRNSGRSVSLKGSATAGSEASSSTRRIPLVRNTRSVETY</sequence>
<evidence type="ECO:0000256" key="1">
    <source>
        <dbReference type="SAM" id="MobiDB-lite"/>
    </source>
</evidence>
<gene>
    <name evidence="2" type="ORF">BDW47DRAFT_101452</name>
</gene>
<feature type="compositionally biased region" description="Pro residues" evidence="1">
    <location>
        <begin position="453"/>
        <end position="462"/>
    </location>
</feature>
<dbReference type="EMBL" id="KZ559124">
    <property type="protein sequence ID" value="PLB40635.1"/>
    <property type="molecule type" value="Genomic_DNA"/>
</dbReference>
<feature type="compositionally biased region" description="Low complexity" evidence="1">
    <location>
        <begin position="463"/>
        <end position="482"/>
    </location>
</feature>
<feature type="compositionally biased region" description="Polar residues" evidence="1">
    <location>
        <begin position="169"/>
        <end position="189"/>
    </location>
</feature>
<feature type="region of interest" description="Disordered" evidence="1">
    <location>
        <begin position="155"/>
        <end position="377"/>
    </location>
</feature>
<dbReference type="GeneID" id="36518821"/>
<dbReference type="AlphaFoldDB" id="A0A2I2FJ24"/>
<organism evidence="2 3">
    <name type="scientific">Aspergillus candidus</name>
    <dbReference type="NCBI Taxonomy" id="41067"/>
    <lineage>
        <taxon>Eukaryota</taxon>
        <taxon>Fungi</taxon>
        <taxon>Dikarya</taxon>
        <taxon>Ascomycota</taxon>
        <taxon>Pezizomycotina</taxon>
        <taxon>Eurotiomycetes</taxon>
        <taxon>Eurotiomycetidae</taxon>
        <taxon>Eurotiales</taxon>
        <taxon>Aspergillaceae</taxon>
        <taxon>Aspergillus</taxon>
        <taxon>Aspergillus subgen. Circumdati</taxon>
    </lineage>
</organism>
<dbReference type="Proteomes" id="UP000234585">
    <property type="component" value="Unassembled WGS sequence"/>
</dbReference>
<feature type="compositionally biased region" description="Polar residues" evidence="1">
    <location>
        <begin position="245"/>
        <end position="264"/>
    </location>
</feature>
<feature type="compositionally biased region" description="Polar residues" evidence="1">
    <location>
        <begin position="512"/>
        <end position="522"/>
    </location>
</feature>
<feature type="compositionally biased region" description="Polar residues" evidence="1">
    <location>
        <begin position="491"/>
        <end position="501"/>
    </location>
</feature>
<feature type="compositionally biased region" description="Low complexity" evidence="1">
    <location>
        <begin position="698"/>
        <end position="710"/>
    </location>
</feature>
<proteinExistence type="predicted"/>
<dbReference type="OrthoDB" id="4524386at2759"/>
<feature type="region of interest" description="Disordered" evidence="1">
    <location>
        <begin position="448"/>
        <end position="562"/>
    </location>
</feature>
<name>A0A2I2FJ24_ASPCN</name>
<feature type="region of interest" description="Disordered" evidence="1">
    <location>
        <begin position="69"/>
        <end position="94"/>
    </location>
</feature>
<evidence type="ECO:0000313" key="3">
    <source>
        <dbReference type="Proteomes" id="UP000234585"/>
    </source>
</evidence>
<accession>A0A2I2FJ24</accession>
<feature type="region of interest" description="Disordered" evidence="1">
    <location>
        <begin position="574"/>
        <end position="608"/>
    </location>
</feature>
<feature type="compositionally biased region" description="Polar residues" evidence="1">
    <location>
        <begin position="302"/>
        <end position="320"/>
    </location>
</feature>
<feature type="compositionally biased region" description="Low complexity" evidence="1">
    <location>
        <begin position="72"/>
        <end position="86"/>
    </location>
</feature>